<dbReference type="EMBL" id="FQUO01000003">
    <property type="protein sequence ID" value="SHE80201.1"/>
    <property type="molecule type" value="Genomic_DNA"/>
</dbReference>
<dbReference type="RefSeq" id="WP_073040403.1">
    <property type="nucleotide sequence ID" value="NZ_FQUO01000003.1"/>
</dbReference>
<protein>
    <submittedName>
        <fullName evidence="1">Uncharacterized protein</fullName>
    </submittedName>
</protein>
<keyword evidence="2" id="KW-1185">Reference proteome</keyword>
<gene>
    <name evidence="1" type="ORF">SAMN05444008_10318</name>
</gene>
<name>A0A1M4WFX4_9BACT</name>
<evidence type="ECO:0000313" key="2">
    <source>
        <dbReference type="Proteomes" id="UP000184368"/>
    </source>
</evidence>
<sequence length="87" mass="10006">MARLFSIDIPFENKHYTALVSVKEHGPDLYCTVRYIEKDLRHILSGDQLVISLKDGLKQPCHLPSELAHNLFQCTAQVLNQHLEHRA</sequence>
<proteinExistence type="predicted"/>
<dbReference type="Proteomes" id="UP000184368">
    <property type="component" value="Unassembled WGS sequence"/>
</dbReference>
<dbReference type="OrthoDB" id="9932933at2"/>
<accession>A0A1M4WFX4</accession>
<organism evidence="1 2">
    <name type="scientific">Cnuella takakiae</name>
    <dbReference type="NCBI Taxonomy" id="1302690"/>
    <lineage>
        <taxon>Bacteria</taxon>
        <taxon>Pseudomonadati</taxon>
        <taxon>Bacteroidota</taxon>
        <taxon>Chitinophagia</taxon>
        <taxon>Chitinophagales</taxon>
        <taxon>Chitinophagaceae</taxon>
        <taxon>Cnuella</taxon>
    </lineage>
</organism>
<reference evidence="1 2" key="1">
    <citation type="submission" date="2016-11" db="EMBL/GenBank/DDBJ databases">
        <authorList>
            <person name="Jaros S."/>
            <person name="Januszkiewicz K."/>
            <person name="Wedrychowicz H."/>
        </authorList>
    </citation>
    <scope>NUCLEOTIDE SEQUENCE [LARGE SCALE GENOMIC DNA]</scope>
    <source>
        <strain evidence="1 2">DSM 26897</strain>
    </source>
</reference>
<dbReference type="AlphaFoldDB" id="A0A1M4WFX4"/>
<evidence type="ECO:0000313" key="1">
    <source>
        <dbReference type="EMBL" id="SHE80201.1"/>
    </source>
</evidence>